<keyword evidence="7" id="KW-0539">Nucleus</keyword>
<dbReference type="GO" id="GO:0080084">
    <property type="term" value="F:5S rDNA binding"/>
    <property type="evidence" value="ECO:0007669"/>
    <property type="project" value="TreeGrafter"/>
</dbReference>
<dbReference type="PANTHER" id="PTHR46179">
    <property type="entry name" value="ZINC FINGER PROTEIN"/>
    <property type="match status" value="1"/>
</dbReference>
<dbReference type="Proteomes" id="UP000030645">
    <property type="component" value="Unassembled WGS sequence"/>
</dbReference>
<dbReference type="GO" id="GO:0006357">
    <property type="term" value="P:regulation of transcription by RNA polymerase II"/>
    <property type="evidence" value="ECO:0007669"/>
    <property type="project" value="TreeGrafter"/>
</dbReference>
<dbReference type="GO" id="GO:0008270">
    <property type="term" value="F:zinc ion binding"/>
    <property type="evidence" value="ECO:0007669"/>
    <property type="project" value="UniProtKB-KW"/>
</dbReference>
<name>W9RFU2_9ROSA</name>
<evidence type="ECO:0000256" key="6">
    <source>
        <dbReference type="ARBA" id="ARBA00023163"/>
    </source>
</evidence>
<dbReference type="InterPro" id="IPR013087">
    <property type="entry name" value="Znf_C2H2_type"/>
</dbReference>
<keyword evidence="11" id="KW-1185">Reference proteome</keyword>
<evidence type="ECO:0000256" key="1">
    <source>
        <dbReference type="ARBA" id="ARBA00004123"/>
    </source>
</evidence>
<feature type="domain" description="C2H2-type" evidence="9">
    <location>
        <begin position="59"/>
        <end position="87"/>
    </location>
</feature>
<evidence type="ECO:0000313" key="11">
    <source>
        <dbReference type="Proteomes" id="UP000030645"/>
    </source>
</evidence>
<keyword evidence="4" id="KW-0862">Zinc</keyword>
<dbReference type="InterPro" id="IPR051061">
    <property type="entry name" value="Zinc_finger_trans_reg"/>
</dbReference>
<dbReference type="STRING" id="981085.W9RFU2"/>
<protein>
    <recommendedName>
        <fullName evidence="9">C2H2-type domain-containing protein</fullName>
    </recommendedName>
</protein>
<evidence type="ECO:0000256" key="3">
    <source>
        <dbReference type="ARBA" id="ARBA00022771"/>
    </source>
</evidence>
<evidence type="ECO:0000256" key="8">
    <source>
        <dbReference type="PROSITE-ProRule" id="PRU00042"/>
    </source>
</evidence>
<dbReference type="GO" id="GO:0003700">
    <property type="term" value="F:DNA-binding transcription factor activity"/>
    <property type="evidence" value="ECO:0007669"/>
    <property type="project" value="TreeGrafter"/>
</dbReference>
<dbReference type="eggNOG" id="KOG1721">
    <property type="taxonomic scope" value="Eukaryota"/>
</dbReference>
<dbReference type="AlphaFoldDB" id="W9RFU2"/>
<evidence type="ECO:0000256" key="7">
    <source>
        <dbReference type="ARBA" id="ARBA00023242"/>
    </source>
</evidence>
<dbReference type="Gene3D" id="3.30.160.60">
    <property type="entry name" value="Classic Zinc Finger"/>
    <property type="match status" value="1"/>
</dbReference>
<keyword evidence="5" id="KW-0805">Transcription regulation</keyword>
<sequence length="175" mass="20671">MEEAGEKMLIFRDIRRYFCDYSGICRSKKPLIASHILTNHKDEMEKRAETEETKGLKQTNTRKKCGASFKKPAYLKQHMQSHSHEKSNLNQHVKAAYLKQKPFACGFAGCSMRFAYKLVRDSHEKTECHVYTHRDFEESDEQFRSRPRGGRKRKYPNVETLIRKRVTPQSIGWHF</sequence>
<organism evidence="10 11">
    <name type="scientific">Morus notabilis</name>
    <dbReference type="NCBI Taxonomy" id="981085"/>
    <lineage>
        <taxon>Eukaryota</taxon>
        <taxon>Viridiplantae</taxon>
        <taxon>Streptophyta</taxon>
        <taxon>Embryophyta</taxon>
        <taxon>Tracheophyta</taxon>
        <taxon>Spermatophyta</taxon>
        <taxon>Magnoliopsida</taxon>
        <taxon>eudicotyledons</taxon>
        <taxon>Gunneridae</taxon>
        <taxon>Pentapetalae</taxon>
        <taxon>rosids</taxon>
        <taxon>fabids</taxon>
        <taxon>Rosales</taxon>
        <taxon>Moraceae</taxon>
        <taxon>Moreae</taxon>
        <taxon>Morus</taxon>
    </lineage>
</organism>
<dbReference type="PROSITE" id="PS50157">
    <property type="entry name" value="ZINC_FINGER_C2H2_2"/>
    <property type="match status" value="1"/>
</dbReference>
<evidence type="ECO:0000259" key="9">
    <source>
        <dbReference type="PROSITE" id="PS50157"/>
    </source>
</evidence>
<comment type="subcellular location">
    <subcellularLocation>
        <location evidence="1">Nucleus</location>
    </subcellularLocation>
</comment>
<dbReference type="PANTHER" id="PTHR46179:SF13">
    <property type="entry name" value="C2H2-TYPE DOMAIN-CONTAINING PROTEIN"/>
    <property type="match status" value="1"/>
</dbReference>
<evidence type="ECO:0000313" key="10">
    <source>
        <dbReference type="EMBL" id="EXB88698.1"/>
    </source>
</evidence>
<evidence type="ECO:0000256" key="4">
    <source>
        <dbReference type="ARBA" id="ARBA00022833"/>
    </source>
</evidence>
<keyword evidence="2" id="KW-0479">Metal-binding</keyword>
<keyword evidence="3 8" id="KW-0863">Zinc-finger</keyword>
<proteinExistence type="predicted"/>
<accession>W9RFU2</accession>
<evidence type="ECO:0000256" key="2">
    <source>
        <dbReference type="ARBA" id="ARBA00022723"/>
    </source>
</evidence>
<gene>
    <name evidence="10" type="ORF">L484_015383</name>
</gene>
<dbReference type="EMBL" id="KE344994">
    <property type="protein sequence ID" value="EXB88698.1"/>
    <property type="molecule type" value="Genomic_DNA"/>
</dbReference>
<dbReference type="GO" id="GO:0005730">
    <property type="term" value="C:nucleolus"/>
    <property type="evidence" value="ECO:0007669"/>
    <property type="project" value="TreeGrafter"/>
</dbReference>
<reference evidence="11" key="1">
    <citation type="submission" date="2013-01" db="EMBL/GenBank/DDBJ databases">
        <title>Draft Genome Sequence of a Mulberry Tree, Morus notabilis C.K. Schneid.</title>
        <authorList>
            <person name="He N."/>
            <person name="Zhao S."/>
        </authorList>
    </citation>
    <scope>NUCLEOTIDE SEQUENCE</scope>
</reference>
<keyword evidence="6" id="KW-0804">Transcription</keyword>
<evidence type="ECO:0000256" key="5">
    <source>
        <dbReference type="ARBA" id="ARBA00023015"/>
    </source>
</evidence>